<protein>
    <submittedName>
        <fullName evidence="1">Uncharacterized protein</fullName>
    </submittedName>
</protein>
<reference evidence="1" key="1">
    <citation type="submission" date="2024-03" db="EMBL/GenBank/DDBJ databases">
        <authorList>
            <consortium name="ELIXIR-Norway"/>
            <consortium name="Elixir Norway"/>
        </authorList>
    </citation>
    <scope>NUCLEOTIDE SEQUENCE</scope>
</reference>
<sequence>MEAAPGGRNLGRDGGDFGPGFFVDLMSLLVRKDGFGGLVEAGWFLGEYADVMVHRKLSKDLRSVVDRRVLTPA</sequence>
<organism evidence="1 2">
    <name type="scientific">Sphagnum jensenii</name>
    <dbReference type="NCBI Taxonomy" id="128206"/>
    <lineage>
        <taxon>Eukaryota</taxon>
        <taxon>Viridiplantae</taxon>
        <taxon>Streptophyta</taxon>
        <taxon>Embryophyta</taxon>
        <taxon>Bryophyta</taxon>
        <taxon>Sphagnophytina</taxon>
        <taxon>Sphagnopsida</taxon>
        <taxon>Sphagnales</taxon>
        <taxon>Sphagnaceae</taxon>
        <taxon>Sphagnum</taxon>
    </lineage>
</organism>
<proteinExistence type="predicted"/>
<evidence type="ECO:0000313" key="1">
    <source>
        <dbReference type="EMBL" id="CAK9860185.1"/>
    </source>
</evidence>
<keyword evidence="2" id="KW-1185">Reference proteome</keyword>
<dbReference type="Proteomes" id="UP001497522">
    <property type="component" value="Chromosome 11"/>
</dbReference>
<gene>
    <name evidence="1" type="ORF">CSSPJE1EN2_LOCUS3180</name>
</gene>
<name>A0ABP1ACE6_9BRYO</name>
<evidence type="ECO:0000313" key="2">
    <source>
        <dbReference type="Proteomes" id="UP001497522"/>
    </source>
</evidence>
<accession>A0ABP1ACE6</accession>
<dbReference type="EMBL" id="OZ023712">
    <property type="protein sequence ID" value="CAK9860185.1"/>
    <property type="molecule type" value="Genomic_DNA"/>
</dbReference>